<dbReference type="EMBL" id="JAHRIN010059885">
    <property type="protein sequence ID" value="MEQ2212516.1"/>
    <property type="molecule type" value="Genomic_DNA"/>
</dbReference>
<protein>
    <recommendedName>
        <fullName evidence="1">S1 motif domain-containing protein</fullName>
    </recommendedName>
</protein>
<organism evidence="2 3">
    <name type="scientific">Xenoophorus captivus</name>
    <dbReference type="NCBI Taxonomy" id="1517983"/>
    <lineage>
        <taxon>Eukaryota</taxon>
        <taxon>Metazoa</taxon>
        <taxon>Chordata</taxon>
        <taxon>Craniata</taxon>
        <taxon>Vertebrata</taxon>
        <taxon>Euteleostomi</taxon>
        <taxon>Actinopterygii</taxon>
        <taxon>Neopterygii</taxon>
        <taxon>Teleostei</taxon>
        <taxon>Neoteleostei</taxon>
        <taxon>Acanthomorphata</taxon>
        <taxon>Ovalentaria</taxon>
        <taxon>Atherinomorphae</taxon>
        <taxon>Cyprinodontiformes</taxon>
        <taxon>Goodeidae</taxon>
        <taxon>Xenoophorus</taxon>
    </lineage>
</organism>
<dbReference type="PANTHER" id="PTHR23270:SF10">
    <property type="entry name" value="PROTEIN RRP5 HOMOLOG"/>
    <property type="match status" value="1"/>
</dbReference>
<feature type="non-terminal residue" evidence="2">
    <location>
        <position position="1"/>
    </location>
</feature>
<feature type="domain" description="S1 motif" evidence="1">
    <location>
        <begin position="200"/>
        <end position="265"/>
    </location>
</feature>
<gene>
    <name evidence="2" type="ORF">XENOCAPTIV_000763</name>
</gene>
<evidence type="ECO:0000313" key="2">
    <source>
        <dbReference type="EMBL" id="MEQ2212516.1"/>
    </source>
</evidence>
<dbReference type="InterPro" id="IPR012340">
    <property type="entry name" value="NA-bd_OB-fold"/>
</dbReference>
<accession>A0ABV0RXB6</accession>
<reference evidence="2 3" key="1">
    <citation type="submission" date="2021-06" db="EMBL/GenBank/DDBJ databases">
        <authorList>
            <person name="Palmer J.M."/>
        </authorList>
    </citation>
    <scope>NUCLEOTIDE SEQUENCE [LARGE SCALE GENOMIC DNA]</scope>
    <source>
        <strain evidence="2 3">XC_2019</strain>
        <tissue evidence="2">Muscle</tissue>
    </source>
</reference>
<dbReference type="PROSITE" id="PS50126">
    <property type="entry name" value="S1"/>
    <property type="match status" value="2"/>
</dbReference>
<sequence length="400" mass="43825">LGQTVIAKVTNLDEEKQRFLVTLKMSEVITSDGDARTRLMNGLQERKAVKEMLAVRDDSELRQQLAALSVGQKLKLMVDSVVENGAKFKSDDLPGAAILANKHHMTDCPAVVQFVDQDFAVVSLNDAAQLTLIHTCSHLNEVILFESERLKVGMTLTVEVVEPSCEQLEGLPLVLWKGSVPRRQRTTSENQTDSSGHRFGDILEGKVRSVKPTSIQVALGDGTTGSVHMSQDAGHPEKLFKLGQAVRAQVVEVSVQPHRFVLSLTGVHKLEKGSITLGMVISVHPQVGLLVKLPFGGVGTVSVTDLADSYRPNPLEMFSKDQFVSVDTEDELVDLSLLPADTGKPDVLPESLGLPLRLVGNQKKHDPKKAKKRSPSESEQVKNFFKDPFSSCCYCRVLFI</sequence>
<dbReference type="SMART" id="SM00316">
    <property type="entry name" value="S1"/>
    <property type="match status" value="2"/>
</dbReference>
<dbReference type="PANTHER" id="PTHR23270">
    <property type="entry name" value="PROGRAMMED CELL DEATH PROTEIN 11 PRE-RRNA PROCESSING PROTEIN RRP5"/>
    <property type="match status" value="1"/>
</dbReference>
<dbReference type="SUPFAM" id="SSF50249">
    <property type="entry name" value="Nucleic acid-binding proteins"/>
    <property type="match status" value="2"/>
</dbReference>
<dbReference type="Pfam" id="PF00575">
    <property type="entry name" value="S1"/>
    <property type="match status" value="1"/>
</dbReference>
<name>A0ABV0RXB6_9TELE</name>
<comment type="caution">
    <text evidence="2">The sequence shown here is derived from an EMBL/GenBank/DDBJ whole genome shotgun (WGS) entry which is preliminary data.</text>
</comment>
<dbReference type="Gene3D" id="2.40.50.140">
    <property type="entry name" value="Nucleic acid-binding proteins"/>
    <property type="match status" value="2"/>
</dbReference>
<evidence type="ECO:0000313" key="3">
    <source>
        <dbReference type="Proteomes" id="UP001434883"/>
    </source>
</evidence>
<dbReference type="InterPro" id="IPR003029">
    <property type="entry name" value="S1_domain"/>
</dbReference>
<keyword evidence="3" id="KW-1185">Reference proteome</keyword>
<evidence type="ECO:0000259" key="1">
    <source>
        <dbReference type="PROSITE" id="PS50126"/>
    </source>
</evidence>
<dbReference type="InterPro" id="IPR045209">
    <property type="entry name" value="Rrp5"/>
</dbReference>
<dbReference type="Proteomes" id="UP001434883">
    <property type="component" value="Unassembled WGS sequence"/>
</dbReference>
<proteinExistence type="predicted"/>
<feature type="domain" description="S1 motif" evidence="1">
    <location>
        <begin position="273"/>
        <end position="338"/>
    </location>
</feature>